<dbReference type="GO" id="GO:0005634">
    <property type="term" value="C:nucleus"/>
    <property type="evidence" value="ECO:0007669"/>
    <property type="project" value="UniProtKB-SubCell"/>
</dbReference>
<evidence type="ECO:0000259" key="10">
    <source>
        <dbReference type="PROSITE" id="PS50888"/>
    </source>
</evidence>
<gene>
    <name evidence="11" type="ORF">JRQ81_002749</name>
</gene>
<evidence type="ECO:0000256" key="8">
    <source>
        <dbReference type="ARBA" id="ARBA00041430"/>
    </source>
</evidence>
<dbReference type="GO" id="GO:0000978">
    <property type="term" value="F:RNA polymerase II cis-regulatory region sequence-specific DNA binding"/>
    <property type="evidence" value="ECO:0007669"/>
    <property type="project" value="TreeGrafter"/>
</dbReference>
<evidence type="ECO:0000256" key="3">
    <source>
        <dbReference type="ARBA" id="ARBA00023015"/>
    </source>
</evidence>
<dbReference type="AlphaFoldDB" id="A0A9Q0XLT3"/>
<keyword evidence="4" id="KW-0238">DNA-binding</keyword>
<dbReference type="SUPFAM" id="SSF47459">
    <property type="entry name" value="HLH, helix-loop-helix DNA-binding domain"/>
    <property type="match status" value="1"/>
</dbReference>
<name>A0A9Q0XLT3_9SAUR</name>
<feature type="region of interest" description="Disordered" evidence="9">
    <location>
        <begin position="1"/>
        <end position="52"/>
    </location>
</feature>
<dbReference type="EMBL" id="JAPFRF010000011">
    <property type="protein sequence ID" value="KAJ7316587.1"/>
    <property type="molecule type" value="Genomic_DNA"/>
</dbReference>
<evidence type="ECO:0000256" key="2">
    <source>
        <dbReference type="ARBA" id="ARBA00022491"/>
    </source>
</evidence>
<dbReference type="Gene3D" id="4.10.280.10">
    <property type="entry name" value="Helix-loop-helix DNA-binding domain"/>
    <property type="match status" value="1"/>
</dbReference>
<evidence type="ECO:0000313" key="12">
    <source>
        <dbReference type="Proteomes" id="UP001142489"/>
    </source>
</evidence>
<dbReference type="GO" id="GO:0000981">
    <property type="term" value="F:DNA-binding transcription factor activity, RNA polymerase II-specific"/>
    <property type="evidence" value="ECO:0007669"/>
    <property type="project" value="TreeGrafter"/>
</dbReference>
<dbReference type="InterPro" id="IPR011598">
    <property type="entry name" value="bHLH_dom"/>
</dbReference>
<dbReference type="GO" id="GO:0046983">
    <property type="term" value="F:protein dimerization activity"/>
    <property type="evidence" value="ECO:0007669"/>
    <property type="project" value="InterPro"/>
</dbReference>
<evidence type="ECO:0000256" key="4">
    <source>
        <dbReference type="ARBA" id="ARBA00023125"/>
    </source>
</evidence>
<dbReference type="PROSITE" id="PS50888">
    <property type="entry name" value="BHLH"/>
    <property type="match status" value="1"/>
</dbReference>
<dbReference type="OrthoDB" id="5920083at2759"/>
<proteinExistence type="predicted"/>
<dbReference type="Pfam" id="PF00010">
    <property type="entry name" value="HLH"/>
    <property type="match status" value="1"/>
</dbReference>
<protein>
    <recommendedName>
        <fullName evidence="7">Max dimerization protein 3</fullName>
    </recommendedName>
    <alternativeName>
        <fullName evidence="8">Max-associated protein 3</fullName>
    </alternativeName>
</protein>
<comment type="subcellular location">
    <subcellularLocation>
        <location evidence="1">Nucleus</location>
    </subcellularLocation>
</comment>
<evidence type="ECO:0000256" key="6">
    <source>
        <dbReference type="ARBA" id="ARBA00023242"/>
    </source>
</evidence>
<evidence type="ECO:0000256" key="1">
    <source>
        <dbReference type="ARBA" id="ARBA00004123"/>
    </source>
</evidence>
<keyword evidence="6" id="KW-0539">Nucleus</keyword>
<comment type="caution">
    <text evidence="11">The sequence shown here is derived from an EMBL/GenBank/DDBJ whole genome shotgun (WGS) entry which is preliminary data.</text>
</comment>
<dbReference type="Proteomes" id="UP001142489">
    <property type="component" value="Unassembled WGS sequence"/>
</dbReference>
<keyword evidence="3" id="KW-0805">Transcription regulation</keyword>
<sequence length="110" mass="13198">MKLRASCCAPSERRPDAEHGYASLSPSRRQSPLQAHRRRRRRPRPRPRKALKDLRSVHNELEKHRRAQLRQYLEQLKQQVPISRDHAHYTTLSLLHQARLHIKASETRWF</sequence>
<keyword evidence="5" id="KW-0804">Transcription</keyword>
<evidence type="ECO:0000313" key="11">
    <source>
        <dbReference type="EMBL" id="KAJ7316587.1"/>
    </source>
</evidence>
<evidence type="ECO:0000256" key="7">
    <source>
        <dbReference type="ARBA" id="ARBA00040424"/>
    </source>
</evidence>
<keyword evidence="12" id="KW-1185">Reference proteome</keyword>
<evidence type="ECO:0000256" key="5">
    <source>
        <dbReference type="ARBA" id="ARBA00023163"/>
    </source>
</evidence>
<feature type="compositionally biased region" description="Basic residues" evidence="9">
    <location>
        <begin position="35"/>
        <end position="49"/>
    </location>
</feature>
<accession>A0A9Q0XLT3</accession>
<feature type="domain" description="BHLH" evidence="10">
    <location>
        <begin position="53"/>
        <end position="105"/>
    </location>
</feature>
<dbReference type="PANTHER" id="PTHR11969">
    <property type="entry name" value="MAX DIMERIZATION, MAD"/>
    <property type="match status" value="1"/>
</dbReference>
<dbReference type="InterPro" id="IPR036638">
    <property type="entry name" value="HLH_DNA-bd_sf"/>
</dbReference>
<reference evidence="11" key="1">
    <citation type="journal article" date="2023" name="DNA Res.">
        <title>Chromosome-level genome assembly of Phrynocephalus forsythii using third-generation DNA sequencing and Hi-C analysis.</title>
        <authorList>
            <person name="Qi Y."/>
            <person name="Zhao W."/>
            <person name="Zhao Y."/>
            <person name="Niu C."/>
            <person name="Cao S."/>
            <person name="Zhang Y."/>
        </authorList>
    </citation>
    <scope>NUCLEOTIDE SEQUENCE</scope>
    <source>
        <tissue evidence="11">Muscle</tissue>
    </source>
</reference>
<keyword evidence="2" id="KW-0678">Repressor</keyword>
<feature type="compositionally biased region" description="Polar residues" evidence="9">
    <location>
        <begin position="24"/>
        <end position="33"/>
    </location>
</feature>
<evidence type="ECO:0000256" key="9">
    <source>
        <dbReference type="SAM" id="MobiDB-lite"/>
    </source>
</evidence>
<dbReference type="PANTHER" id="PTHR11969:SF6">
    <property type="entry name" value="MAX DIMERIZATION PROTEIN 3"/>
    <property type="match status" value="1"/>
</dbReference>
<organism evidence="11 12">
    <name type="scientific">Phrynocephalus forsythii</name>
    <dbReference type="NCBI Taxonomy" id="171643"/>
    <lineage>
        <taxon>Eukaryota</taxon>
        <taxon>Metazoa</taxon>
        <taxon>Chordata</taxon>
        <taxon>Craniata</taxon>
        <taxon>Vertebrata</taxon>
        <taxon>Euteleostomi</taxon>
        <taxon>Lepidosauria</taxon>
        <taxon>Squamata</taxon>
        <taxon>Bifurcata</taxon>
        <taxon>Unidentata</taxon>
        <taxon>Episquamata</taxon>
        <taxon>Toxicofera</taxon>
        <taxon>Iguania</taxon>
        <taxon>Acrodonta</taxon>
        <taxon>Agamidae</taxon>
        <taxon>Agaminae</taxon>
        <taxon>Phrynocephalus</taxon>
    </lineage>
</organism>